<evidence type="ECO:0000313" key="2">
    <source>
        <dbReference type="Proteomes" id="UP000198287"/>
    </source>
</evidence>
<sequence length="741" mass="83816">MILDPVRPTYDPTTTKIDFPPGLDTTLGILLKEKSAKENIRSEATAALGDTISKFASHFSSRFNMWAIFDAIKTFITMQPAFSDQFNYTNQLALILDRISPDKTRDEKAVKLIADFKEHVACQGGPIGQDVAIWVAANGDKITPICAKFLQIVLDKGNTWLSEVASTLMKVVPSELKNQGRVELVTLFQFCITTELDMEKFQDLLEKILAVLEEDDKTVRISMIKLILKAVHHSLYSSKFVISVDLLKMMREISPTVAIVNFTGLMMSYVREILQNCKDTGYVAEMVEMLSFADLEGLFIGDVVDGVVAMTTKQLHPIDNKVYVDVFKELRKNNGKLTLTAKSAENLLESTQHVIETDNLDKFVQLLFQLVEICAGSEQNFVDVDVKNKFVSDFGTLFENRIITAVEVADKKIVPLQIFCTTFTSHIQLGFNIDGETFTKINDFQVRESSNMGNDEKISFRDMMSATVEKWGGSLSTNIGLDLWKNLLNDEQFDDNGTLANAVLINIPISDETWDFILTEIVWKETPSREDNIYRALITLVSNSKFPRSRVVDVVKRRYNKLILQFFIAWISDKKNENISPEVDEVFEYGSKYLESINQSKEKDSDNLLKRVEKIVESGFLQDSSAEIQLFFDLYVSLITRAKGGTLSSVYWVKCMVWQIVFVFSVNIELGSEATDKVNVESVRLGTKLLLDSPMQKDTLGETELTNFKWQLERLKEAGWTTEEIKGDIGKVQENMGGLWG</sequence>
<organism evidence="1 2">
    <name type="scientific">Folsomia candida</name>
    <name type="common">Springtail</name>
    <dbReference type="NCBI Taxonomy" id="158441"/>
    <lineage>
        <taxon>Eukaryota</taxon>
        <taxon>Metazoa</taxon>
        <taxon>Ecdysozoa</taxon>
        <taxon>Arthropoda</taxon>
        <taxon>Hexapoda</taxon>
        <taxon>Collembola</taxon>
        <taxon>Entomobryomorpha</taxon>
        <taxon>Isotomoidea</taxon>
        <taxon>Isotomidae</taxon>
        <taxon>Proisotominae</taxon>
        <taxon>Folsomia</taxon>
    </lineage>
</organism>
<keyword evidence="1" id="KW-0436">Ligase</keyword>
<accession>A0A226DK31</accession>
<gene>
    <name evidence="1" type="ORF">Fcan01_20204</name>
</gene>
<dbReference type="AlphaFoldDB" id="A0A226DK31"/>
<dbReference type="GO" id="GO:0016874">
    <property type="term" value="F:ligase activity"/>
    <property type="evidence" value="ECO:0007669"/>
    <property type="project" value="UniProtKB-KW"/>
</dbReference>
<name>A0A226DK31_FOLCA</name>
<dbReference type="Proteomes" id="UP000198287">
    <property type="component" value="Unassembled WGS sequence"/>
</dbReference>
<evidence type="ECO:0000313" key="1">
    <source>
        <dbReference type="EMBL" id="OXA45358.1"/>
    </source>
</evidence>
<comment type="caution">
    <text evidence="1">The sequence shown here is derived from an EMBL/GenBank/DDBJ whole genome shotgun (WGS) entry which is preliminary data.</text>
</comment>
<proteinExistence type="predicted"/>
<reference evidence="1 2" key="1">
    <citation type="submission" date="2015-12" db="EMBL/GenBank/DDBJ databases">
        <title>The genome of Folsomia candida.</title>
        <authorList>
            <person name="Faddeeva A."/>
            <person name="Derks M.F."/>
            <person name="Anvar Y."/>
            <person name="Smit S."/>
            <person name="Van Straalen N."/>
            <person name="Roelofs D."/>
        </authorList>
    </citation>
    <scope>NUCLEOTIDE SEQUENCE [LARGE SCALE GENOMIC DNA]</scope>
    <source>
        <strain evidence="1 2">VU population</strain>
        <tissue evidence="1">Whole body</tissue>
    </source>
</reference>
<protein>
    <submittedName>
        <fullName evidence="1">Putative proline--tRNA ligase, mitochondrial</fullName>
    </submittedName>
</protein>
<dbReference type="EMBL" id="LNIX01000018">
    <property type="protein sequence ID" value="OXA45358.1"/>
    <property type="molecule type" value="Genomic_DNA"/>
</dbReference>
<keyword evidence="2" id="KW-1185">Reference proteome</keyword>